<feature type="non-terminal residue" evidence="1">
    <location>
        <position position="93"/>
    </location>
</feature>
<dbReference type="Proteomes" id="UP000650524">
    <property type="component" value="Unassembled WGS sequence"/>
</dbReference>
<gene>
    <name evidence="1" type="ORF">H8E19_06750</name>
</gene>
<dbReference type="Pfam" id="PF14076">
    <property type="entry name" value="DUF4258"/>
    <property type="match status" value="1"/>
</dbReference>
<proteinExistence type="predicted"/>
<dbReference type="InterPro" id="IPR025354">
    <property type="entry name" value="DUF4258"/>
</dbReference>
<comment type="caution">
    <text evidence="1">The sequence shown here is derived from an EMBL/GenBank/DDBJ whole genome shotgun (WGS) entry which is preliminary data.</text>
</comment>
<dbReference type="AlphaFoldDB" id="A0A8J6MYN6"/>
<reference evidence="1 2" key="1">
    <citation type="submission" date="2020-08" db="EMBL/GenBank/DDBJ databases">
        <title>Bridging the membrane lipid divide: bacteria of the FCB group superphylum have the potential to synthesize archaeal ether lipids.</title>
        <authorList>
            <person name="Villanueva L."/>
            <person name="Von Meijenfeldt F.A.B."/>
            <person name="Westbye A.B."/>
            <person name="Yadav S."/>
            <person name="Hopmans E.C."/>
            <person name="Dutilh B.E."/>
            <person name="Sinninghe Damste J.S."/>
        </authorList>
    </citation>
    <scope>NUCLEOTIDE SEQUENCE [LARGE SCALE GENOMIC DNA]</scope>
    <source>
        <strain evidence="1">NIOZ-UU27</strain>
    </source>
</reference>
<evidence type="ECO:0000313" key="1">
    <source>
        <dbReference type="EMBL" id="MBC8177090.1"/>
    </source>
</evidence>
<organism evidence="1 2">
    <name type="scientific">Candidatus Desulfacyla euxinica</name>
    <dbReference type="NCBI Taxonomy" id="2841693"/>
    <lineage>
        <taxon>Bacteria</taxon>
        <taxon>Deltaproteobacteria</taxon>
        <taxon>Candidatus Desulfacyla</taxon>
    </lineage>
</organism>
<dbReference type="EMBL" id="JACNJD010000186">
    <property type="protein sequence ID" value="MBC8177090.1"/>
    <property type="molecule type" value="Genomic_DNA"/>
</dbReference>
<sequence length="93" mass="11059">MEIKISTEKVQTRGKLFSFAIDERFVDVLFLYHALERAQKWELSIEQIAETLFFPDEVLKGHFNRFIAHKIYNEHVLRAVYEYDNNVPVLVTV</sequence>
<protein>
    <submittedName>
        <fullName evidence="1">DUF4258 domain-containing protein</fullName>
    </submittedName>
</protein>
<evidence type="ECO:0000313" key="2">
    <source>
        <dbReference type="Proteomes" id="UP000650524"/>
    </source>
</evidence>
<accession>A0A8J6MYN6</accession>
<name>A0A8J6MYN6_9DELT</name>